<dbReference type="InterPro" id="IPR006015">
    <property type="entry name" value="Universal_stress_UspA"/>
</dbReference>
<sequence>MDGVKRILVGVDGSPASRAALAWAVRHAEERGARVTAVSACQVHPVPPTGGTPPLGLGPDAFCGLHERFLREAVAEVGPEAEGVEQLVPTGGPGPVLVELSKDADTLVLGGHGYRRAGLEVVGSVAAHCLRRAHCPVVIVPVEGKDDGNADGARLPRTAQEFR</sequence>
<protein>
    <submittedName>
        <fullName evidence="3">Nucleotide-binding universal stress UspA family protein</fullName>
    </submittedName>
</protein>
<comment type="caution">
    <text evidence="3">The sequence shown here is derived from an EMBL/GenBank/DDBJ whole genome shotgun (WGS) entry which is preliminary data.</text>
</comment>
<dbReference type="SUPFAM" id="SSF52402">
    <property type="entry name" value="Adenine nucleotide alpha hydrolases-like"/>
    <property type="match status" value="1"/>
</dbReference>
<gene>
    <name evidence="3" type="ORF">B0I31_102311</name>
</gene>
<dbReference type="Gene3D" id="3.40.50.620">
    <property type="entry name" value="HUPs"/>
    <property type="match status" value="1"/>
</dbReference>
<dbReference type="Proteomes" id="UP000241118">
    <property type="component" value="Unassembled WGS sequence"/>
</dbReference>
<dbReference type="InterPro" id="IPR006016">
    <property type="entry name" value="UspA"/>
</dbReference>
<proteinExistence type="inferred from homology"/>
<comment type="similarity">
    <text evidence="1">Belongs to the universal stress protein A family.</text>
</comment>
<organism evidence="3 4">
    <name type="scientific">Saccharothrix carnea</name>
    <dbReference type="NCBI Taxonomy" id="1280637"/>
    <lineage>
        <taxon>Bacteria</taxon>
        <taxon>Bacillati</taxon>
        <taxon>Actinomycetota</taxon>
        <taxon>Actinomycetes</taxon>
        <taxon>Pseudonocardiales</taxon>
        <taxon>Pseudonocardiaceae</taxon>
        <taxon>Saccharothrix</taxon>
    </lineage>
</organism>
<evidence type="ECO:0000313" key="4">
    <source>
        <dbReference type="Proteomes" id="UP000241118"/>
    </source>
</evidence>
<dbReference type="InterPro" id="IPR014729">
    <property type="entry name" value="Rossmann-like_a/b/a_fold"/>
</dbReference>
<evidence type="ECO:0000313" key="3">
    <source>
        <dbReference type="EMBL" id="PSL57333.1"/>
    </source>
</evidence>
<dbReference type="RefSeq" id="WP_106614294.1">
    <property type="nucleotide sequence ID" value="NZ_PYAX01000002.1"/>
</dbReference>
<name>A0A2P8IFV2_SACCR</name>
<dbReference type="Pfam" id="PF00582">
    <property type="entry name" value="Usp"/>
    <property type="match status" value="1"/>
</dbReference>
<dbReference type="OrthoDB" id="6174426at2"/>
<dbReference type="EMBL" id="PYAX01000002">
    <property type="protein sequence ID" value="PSL57333.1"/>
    <property type="molecule type" value="Genomic_DNA"/>
</dbReference>
<dbReference type="PANTHER" id="PTHR46268">
    <property type="entry name" value="STRESS RESPONSE PROTEIN NHAX"/>
    <property type="match status" value="1"/>
</dbReference>
<dbReference type="PANTHER" id="PTHR46268:SF6">
    <property type="entry name" value="UNIVERSAL STRESS PROTEIN UP12"/>
    <property type="match status" value="1"/>
</dbReference>
<dbReference type="CDD" id="cd00293">
    <property type="entry name" value="USP-like"/>
    <property type="match status" value="1"/>
</dbReference>
<feature type="domain" description="UspA" evidence="2">
    <location>
        <begin position="4"/>
        <end position="141"/>
    </location>
</feature>
<keyword evidence="4" id="KW-1185">Reference proteome</keyword>
<evidence type="ECO:0000256" key="1">
    <source>
        <dbReference type="ARBA" id="ARBA00008791"/>
    </source>
</evidence>
<reference evidence="3 4" key="1">
    <citation type="submission" date="2018-03" db="EMBL/GenBank/DDBJ databases">
        <title>Genomic Encyclopedia of Type Strains, Phase III (KMG-III): the genomes of soil and plant-associated and newly described type strains.</title>
        <authorList>
            <person name="Whitman W."/>
        </authorList>
    </citation>
    <scope>NUCLEOTIDE SEQUENCE [LARGE SCALE GENOMIC DNA]</scope>
    <source>
        <strain evidence="3 4">CGMCC 4.7097</strain>
    </source>
</reference>
<evidence type="ECO:0000259" key="2">
    <source>
        <dbReference type="Pfam" id="PF00582"/>
    </source>
</evidence>
<accession>A0A2P8IFV2</accession>
<dbReference type="PRINTS" id="PR01438">
    <property type="entry name" value="UNVRSLSTRESS"/>
</dbReference>
<dbReference type="AlphaFoldDB" id="A0A2P8IFV2"/>